<sequence length="103" mass="10958">MSEPGPGTIAEASPRHLQVVGPGYATAPPSRDAYSWTARLSRREADVLRLLAEGQSTVEIAGTLFISPATVKCHVARLIAKVGVRDRVQLVVAAYRSGFVGLD</sequence>
<dbReference type="SMART" id="SM00421">
    <property type="entry name" value="HTH_LUXR"/>
    <property type="match status" value="1"/>
</dbReference>
<evidence type="ECO:0000256" key="1">
    <source>
        <dbReference type="ARBA" id="ARBA00023015"/>
    </source>
</evidence>
<evidence type="ECO:0000256" key="2">
    <source>
        <dbReference type="ARBA" id="ARBA00023125"/>
    </source>
</evidence>
<protein>
    <submittedName>
        <fullName evidence="5">Helix-turn-helix transcriptional regulator</fullName>
    </submittedName>
</protein>
<organism evidence="5 6">
    <name type="scientific">Nocardioides silvaticus</name>
    <dbReference type="NCBI Taxonomy" id="2201891"/>
    <lineage>
        <taxon>Bacteria</taxon>
        <taxon>Bacillati</taxon>
        <taxon>Actinomycetota</taxon>
        <taxon>Actinomycetes</taxon>
        <taxon>Propionibacteriales</taxon>
        <taxon>Nocardioidaceae</taxon>
        <taxon>Nocardioides</taxon>
    </lineage>
</organism>
<reference evidence="5 6" key="1">
    <citation type="submission" date="2018-05" db="EMBL/GenBank/DDBJ databases">
        <title>Nocardioides silvaticus genome.</title>
        <authorList>
            <person name="Li C."/>
            <person name="Wang G."/>
        </authorList>
    </citation>
    <scope>NUCLEOTIDE SEQUENCE [LARGE SCALE GENOMIC DNA]</scope>
    <source>
        <strain evidence="5 6">CCTCC AB 2018079</strain>
    </source>
</reference>
<evidence type="ECO:0000313" key="6">
    <source>
        <dbReference type="Proteomes" id="UP000245507"/>
    </source>
</evidence>
<dbReference type="GO" id="GO:0006355">
    <property type="term" value="P:regulation of DNA-templated transcription"/>
    <property type="evidence" value="ECO:0007669"/>
    <property type="project" value="InterPro"/>
</dbReference>
<keyword evidence="3" id="KW-0804">Transcription</keyword>
<evidence type="ECO:0000259" key="4">
    <source>
        <dbReference type="PROSITE" id="PS50043"/>
    </source>
</evidence>
<comment type="caution">
    <text evidence="5">The sequence shown here is derived from an EMBL/GenBank/DDBJ whole genome shotgun (WGS) entry which is preliminary data.</text>
</comment>
<dbReference type="InterPro" id="IPR036388">
    <property type="entry name" value="WH-like_DNA-bd_sf"/>
</dbReference>
<dbReference type="InterPro" id="IPR000792">
    <property type="entry name" value="Tscrpt_reg_LuxR_C"/>
</dbReference>
<dbReference type="PANTHER" id="PTHR44688">
    <property type="entry name" value="DNA-BINDING TRANSCRIPTIONAL ACTIVATOR DEVR_DOSR"/>
    <property type="match status" value="1"/>
</dbReference>
<feature type="domain" description="HTH luxR-type" evidence="4">
    <location>
        <begin position="33"/>
        <end position="98"/>
    </location>
</feature>
<keyword evidence="2" id="KW-0238">DNA-binding</keyword>
<name>A0A316TH03_9ACTN</name>
<dbReference type="RefSeq" id="WP_109692758.1">
    <property type="nucleotide sequence ID" value="NZ_QGDD01000002.1"/>
</dbReference>
<dbReference type="OrthoDB" id="3789334at2"/>
<dbReference type="SUPFAM" id="SSF46894">
    <property type="entry name" value="C-terminal effector domain of the bipartite response regulators"/>
    <property type="match status" value="1"/>
</dbReference>
<dbReference type="PROSITE" id="PS00622">
    <property type="entry name" value="HTH_LUXR_1"/>
    <property type="match status" value="1"/>
</dbReference>
<dbReference type="PROSITE" id="PS50043">
    <property type="entry name" value="HTH_LUXR_2"/>
    <property type="match status" value="1"/>
</dbReference>
<gene>
    <name evidence="5" type="ORF">DJ010_06165</name>
</gene>
<dbReference type="AlphaFoldDB" id="A0A316TH03"/>
<dbReference type="PANTHER" id="PTHR44688:SF16">
    <property type="entry name" value="DNA-BINDING TRANSCRIPTIONAL ACTIVATOR DEVR_DOSR"/>
    <property type="match status" value="1"/>
</dbReference>
<evidence type="ECO:0000313" key="5">
    <source>
        <dbReference type="EMBL" id="PWN03670.1"/>
    </source>
</evidence>
<dbReference type="EMBL" id="QGDD01000002">
    <property type="protein sequence ID" value="PWN03670.1"/>
    <property type="molecule type" value="Genomic_DNA"/>
</dbReference>
<dbReference type="InterPro" id="IPR016032">
    <property type="entry name" value="Sig_transdc_resp-reg_C-effctor"/>
</dbReference>
<evidence type="ECO:0000256" key="3">
    <source>
        <dbReference type="ARBA" id="ARBA00023163"/>
    </source>
</evidence>
<dbReference type="GO" id="GO:0003677">
    <property type="term" value="F:DNA binding"/>
    <property type="evidence" value="ECO:0007669"/>
    <property type="project" value="UniProtKB-KW"/>
</dbReference>
<dbReference type="PRINTS" id="PR00038">
    <property type="entry name" value="HTHLUXR"/>
</dbReference>
<dbReference type="Proteomes" id="UP000245507">
    <property type="component" value="Unassembled WGS sequence"/>
</dbReference>
<proteinExistence type="predicted"/>
<accession>A0A316TH03</accession>
<dbReference type="Pfam" id="PF00196">
    <property type="entry name" value="GerE"/>
    <property type="match status" value="1"/>
</dbReference>
<dbReference type="Gene3D" id="1.10.10.10">
    <property type="entry name" value="Winged helix-like DNA-binding domain superfamily/Winged helix DNA-binding domain"/>
    <property type="match status" value="1"/>
</dbReference>
<keyword evidence="1" id="KW-0805">Transcription regulation</keyword>
<keyword evidence="6" id="KW-1185">Reference proteome</keyword>
<dbReference type="CDD" id="cd06170">
    <property type="entry name" value="LuxR_C_like"/>
    <property type="match status" value="1"/>
</dbReference>